<dbReference type="InterPro" id="IPR011989">
    <property type="entry name" value="ARM-like"/>
</dbReference>
<evidence type="ECO:0000313" key="7">
    <source>
        <dbReference type="EMBL" id="GBG00017.1"/>
    </source>
</evidence>
<dbReference type="Pfam" id="PF13513">
    <property type="entry name" value="HEAT_EZ"/>
    <property type="match status" value="1"/>
</dbReference>
<evidence type="ECO:0000256" key="4">
    <source>
        <dbReference type="ARBA" id="ARBA00022737"/>
    </source>
</evidence>
<dbReference type="GO" id="GO:0005737">
    <property type="term" value="C:cytoplasm"/>
    <property type="evidence" value="ECO:0007669"/>
    <property type="project" value="UniProtKB-SubCell"/>
</dbReference>
<keyword evidence="2" id="KW-0813">Transport</keyword>
<dbReference type="InterPro" id="IPR016024">
    <property type="entry name" value="ARM-type_fold"/>
</dbReference>
<feature type="non-terminal residue" evidence="7">
    <location>
        <position position="1"/>
    </location>
</feature>
<dbReference type="InterPro" id="IPR058584">
    <property type="entry name" value="IMB1_TNPO1-like_TPR"/>
</dbReference>
<dbReference type="Gene3D" id="1.25.10.10">
    <property type="entry name" value="Leucine-rich Repeat Variant"/>
    <property type="match status" value="1"/>
</dbReference>
<evidence type="ECO:0000256" key="5">
    <source>
        <dbReference type="ARBA" id="ARBA00022927"/>
    </source>
</evidence>
<evidence type="ECO:0000256" key="2">
    <source>
        <dbReference type="ARBA" id="ARBA00022448"/>
    </source>
</evidence>
<dbReference type="STRING" id="307507.A0A2V0PJW4"/>
<evidence type="ECO:0000256" key="1">
    <source>
        <dbReference type="ARBA" id="ARBA00004496"/>
    </source>
</evidence>
<protein>
    <submittedName>
        <fullName evidence="7">Importin subunit beta-like</fullName>
    </submittedName>
</protein>
<dbReference type="InterPro" id="IPR040122">
    <property type="entry name" value="Importin_beta"/>
</dbReference>
<dbReference type="EMBL" id="BDRX01000186">
    <property type="protein sequence ID" value="GBG00017.1"/>
    <property type="molecule type" value="Genomic_DNA"/>
</dbReference>
<comment type="caution">
    <text evidence="7">The sequence shown here is derived from an EMBL/GenBank/DDBJ whole genome shotgun (WGS) entry which is preliminary data.</text>
</comment>
<keyword evidence="3" id="KW-0963">Cytoplasm</keyword>
<organism evidence="7 8">
    <name type="scientific">Raphidocelis subcapitata</name>
    <dbReference type="NCBI Taxonomy" id="307507"/>
    <lineage>
        <taxon>Eukaryota</taxon>
        <taxon>Viridiplantae</taxon>
        <taxon>Chlorophyta</taxon>
        <taxon>core chlorophytes</taxon>
        <taxon>Chlorophyceae</taxon>
        <taxon>CS clade</taxon>
        <taxon>Sphaeropleales</taxon>
        <taxon>Selenastraceae</taxon>
        <taxon>Raphidocelis</taxon>
    </lineage>
</organism>
<keyword evidence="4" id="KW-0677">Repeat</keyword>
<sequence>NAIEFADHNFGNENERNYIMQVVCQGTVASDPRIRVQSFTCLHEIAANYYGQLPPYMQEIFNLTVKAIRGDEEEVALQAIEFWSTLCDYELELEEEGEDAEETNHGFIKAATPHLVPVLLEQLTKQEEGQEADESTWNAAMSAGTCLGLMARVAGNEVVPVVMPFVTTNISKNGSPDDWRWREAATFAFGSVMEGPSPSNLVPLVQQALPFLLQAMRDPHPYVRDTTAWTVGRAFEFLHDTGNPDLPPLVTQDSLPPIVQVLKEGLKDEIHIAKRVCDAIGMLAAGFASTSSTTSPLSPFFKEIATELLAMAQRADPGAYGSGGAPQIHAYEAINELVRAAAADTLDVVGHLLPVFLNDIAKTFAMPASSVEQRERQAEMQGLLCGVVQTLCARLAKEDSGRAALLSYADGVMEALLRVMGCAGQAGGGGGGGAASVHEEAMQAVGTVAIGVGRQFSKYLPAFYPYLKAGLMNHQEWQVCLTTVGVLTDVVDAVAEDFGPYCDEVMGLLVHNLGSNEVHRSIKPQILSTFGDLALTLGANFDKYVDAVSRLLQQAMQLSVAQAAAAGGDADAADYNNELRTGILEAYSGLFQGLPAGSAGAKLKADIPLIVDFASSIAQDADYDDLVVRAMVSLLGDMATTTPGVGGLLASRRGQDWEKLVAWVHEGDGAGGELDWAVNAISGAVSAAS</sequence>
<evidence type="ECO:0000259" key="6">
    <source>
        <dbReference type="Pfam" id="PF25574"/>
    </source>
</evidence>
<keyword evidence="5" id="KW-0653">Protein transport</keyword>
<dbReference type="SUPFAM" id="SSF48371">
    <property type="entry name" value="ARM repeat"/>
    <property type="match status" value="1"/>
</dbReference>
<evidence type="ECO:0000256" key="3">
    <source>
        <dbReference type="ARBA" id="ARBA00022490"/>
    </source>
</evidence>
<reference evidence="7 8" key="1">
    <citation type="journal article" date="2018" name="Sci. Rep.">
        <title>Raphidocelis subcapitata (=Pseudokirchneriella subcapitata) provides an insight into genome evolution and environmental adaptations in the Sphaeropleales.</title>
        <authorList>
            <person name="Suzuki S."/>
            <person name="Yamaguchi H."/>
            <person name="Nakajima N."/>
            <person name="Kawachi M."/>
        </authorList>
    </citation>
    <scope>NUCLEOTIDE SEQUENCE [LARGE SCALE GENOMIC DNA]</scope>
    <source>
        <strain evidence="7 8">NIES-35</strain>
    </source>
</reference>
<dbReference type="FunCoup" id="A0A2V0PJW4">
    <property type="interactions" value="2347"/>
</dbReference>
<accession>A0A2V0PJW4</accession>
<dbReference type="Pfam" id="PF25574">
    <property type="entry name" value="TPR_IMB1"/>
    <property type="match status" value="1"/>
</dbReference>
<dbReference type="GO" id="GO:0006606">
    <property type="term" value="P:protein import into nucleus"/>
    <property type="evidence" value="ECO:0007669"/>
    <property type="project" value="InterPro"/>
</dbReference>
<dbReference type="InParanoid" id="A0A2V0PJW4"/>
<feature type="domain" description="Importin subunit beta-1/Transportin-1-like TPR repeats" evidence="6">
    <location>
        <begin position="257"/>
        <end position="643"/>
    </location>
</feature>
<keyword evidence="8" id="KW-1185">Reference proteome</keyword>
<dbReference type="PANTHER" id="PTHR10527">
    <property type="entry name" value="IMPORTIN BETA"/>
    <property type="match status" value="1"/>
</dbReference>
<proteinExistence type="predicted"/>
<name>A0A2V0PJW4_9CHLO</name>
<evidence type="ECO:0000313" key="8">
    <source>
        <dbReference type="Proteomes" id="UP000247498"/>
    </source>
</evidence>
<gene>
    <name evidence="7" type="ORF">Rsub_12795</name>
</gene>
<dbReference type="Proteomes" id="UP000247498">
    <property type="component" value="Unassembled WGS sequence"/>
</dbReference>
<dbReference type="OrthoDB" id="10263328at2759"/>
<comment type="subcellular location">
    <subcellularLocation>
        <location evidence="1">Cytoplasm</location>
    </subcellularLocation>
</comment>
<dbReference type="AlphaFoldDB" id="A0A2V0PJW4"/>